<keyword evidence="10" id="KW-0594">Phospholipid biosynthesis</keyword>
<keyword evidence="7 14" id="KW-1133">Transmembrane helix</keyword>
<dbReference type="InterPro" id="IPR043130">
    <property type="entry name" value="CDP-OH_PTrfase_TM_dom"/>
</dbReference>
<dbReference type="Proteomes" id="UP001314263">
    <property type="component" value="Unassembled WGS sequence"/>
</dbReference>
<feature type="transmembrane region" description="Helical" evidence="14">
    <location>
        <begin position="246"/>
        <end position="270"/>
    </location>
</feature>
<dbReference type="FunFam" id="1.20.120.1760:FF:000008">
    <property type="entry name" value="CDP-diacylglycerol--glycerol-3-phosphate 3-phosphatidyltransferase 2"/>
    <property type="match status" value="1"/>
</dbReference>
<evidence type="ECO:0000256" key="13">
    <source>
        <dbReference type="SAM" id="MobiDB-lite"/>
    </source>
</evidence>
<dbReference type="Gene3D" id="1.20.120.1760">
    <property type="match status" value="1"/>
</dbReference>
<evidence type="ECO:0000256" key="2">
    <source>
        <dbReference type="ARBA" id="ARBA00004141"/>
    </source>
</evidence>
<evidence type="ECO:0000313" key="16">
    <source>
        <dbReference type="Proteomes" id="UP001314263"/>
    </source>
</evidence>
<feature type="transmembrane region" description="Helical" evidence="14">
    <location>
        <begin position="89"/>
        <end position="109"/>
    </location>
</feature>
<feature type="region of interest" description="Disordered" evidence="13">
    <location>
        <begin position="1"/>
        <end position="20"/>
    </location>
</feature>
<evidence type="ECO:0008006" key="17">
    <source>
        <dbReference type="Google" id="ProtNLM"/>
    </source>
</evidence>
<evidence type="ECO:0000256" key="10">
    <source>
        <dbReference type="ARBA" id="ARBA00023209"/>
    </source>
</evidence>
<dbReference type="GO" id="GO:0005737">
    <property type="term" value="C:cytoplasm"/>
    <property type="evidence" value="ECO:0007669"/>
    <property type="project" value="UniProtKB-ARBA"/>
</dbReference>
<dbReference type="AlphaFoldDB" id="A0AAV1HWW6"/>
<feature type="transmembrane region" description="Helical" evidence="14">
    <location>
        <begin position="115"/>
        <end position="136"/>
    </location>
</feature>
<dbReference type="InterPro" id="IPR004570">
    <property type="entry name" value="Phosphatidylglycerol_P_synth"/>
</dbReference>
<name>A0AAV1HWW6_9CHLO</name>
<dbReference type="GO" id="GO:0030145">
    <property type="term" value="F:manganese ion binding"/>
    <property type="evidence" value="ECO:0007669"/>
    <property type="project" value="UniProtKB-ARBA"/>
</dbReference>
<evidence type="ECO:0000256" key="8">
    <source>
        <dbReference type="ARBA" id="ARBA00023098"/>
    </source>
</evidence>
<dbReference type="InterPro" id="IPR050324">
    <property type="entry name" value="CDP-alcohol_PTase-I"/>
</dbReference>
<dbReference type="PROSITE" id="PS00379">
    <property type="entry name" value="CDP_ALCOHOL_P_TRANSF"/>
    <property type="match status" value="1"/>
</dbReference>
<evidence type="ECO:0000256" key="11">
    <source>
        <dbReference type="ARBA" id="ARBA00023264"/>
    </source>
</evidence>
<feature type="transmembrane region" description="Helical" evidence="14">
    <location>
        <begin position="148"/>
        <end position="168"/>
    </location>
</feature>
<dbReference type="InterPro" id="IPR048254">
    <property type="entry name" value="CDP_ALCOHOL_P_TRANSF_CS"/>
</dbReference>
<dbReference type="PANTHER" id="PTHR14269">
    <property type="entry name" value="CDP-DIACYLGLYCEROL--GLYCEROL-3-PHOSPHATE 3-PHOSPHATIDYLTRANSFERASE-RELATED"/>
    <property type="match status" value="1"/>
</dbReference>
<keyword evidence="5 12" id="KW-0808">Transferase</keyword>
<dbReference type="NCBIfam" id="TIGR00560">
    <property type="entry name" value="pgsA"/>
    <property type="match status" value="1"/>
</dbReference>
<dbReference type="GO" id="GO:0008444">
    <property type="term" value="F:CDP-diacylglycerol-glycerol-3-phosphate 3-phosphatidyltransferase activity"/>
    <property type="evidence" value="ECO:0007669"/>
    <property type="project" value="InterPro"/>
</dbReference>
<comment type="similarity">
    <text evidence="3 12">Belongs to the CDP-alcohol phosphatidyltransferase class-I family.</text>
</comment>
<dbReference type="InterPro" id="IPR000462">
    <property type="entry name" value="CDP-OH_P_trans"/>
</dbReference>
<comment type="caution">
    <text evidence="15">The sequence shown here is derived from an EMBL/GenBank/DDBJ whole genome shotgun (WGS) entry which is preliminary data.</text>
</comment>
<dbReference type="Pfam" id="PF01066">
    <property type="entry name" value="CDP-OH_P_transf"/>
    <property type="match status" value="1"/>
</dbReference>
<keyword evidence="11" id="KW-1208">Phospholipid metabolism</keyword>
<evidence type="ECO:0000256" key="7">
    <source>
        <dbReference type="ARBA" id="ARBA00022989"/>
    </source>
</evidence>
<dbReference type="GO" id="GO:0006655">
    <property type="term" value="P:phosphatidylglycerol biosynthetic process"/>
    <property type="evidence" value="ECO:0007669"/>
    <property type="project" value="UniProtKB-ARBA"/>
</dbReference>
<evidence type="ECO:0000256" key="1">
    <source>
        <dbReference type="ARBA" id="ARBA00001936"/>
    </source>
</evidence>
<accession>A0AAV1HWW6</accession>
<keyword evidence="8" id="KW-0443">Lipid metabolism</keyword>
<dbReference type="PANTHER" id="PTHR14269:SF62">
    <property type="entry name" value="CDP-DIACYLGLYCEROL--GLYCEROL-3-PHOSPHATE 3-PHOSPHATIDYLTRANSFERASE 1, CHLOROPLASTIC"/>
    <property type="match status" value="1"/>
</dbReference>
<protein>
    <recommendedName>
        <fullName evidence="17">CDP-diacylglycerol--glycerol-3-phosphate 3-phosphatidyltransferase</fullName>
    </recommendedName>
</protein>
<evidence type="ECO:0000256" key="4">
    <source>
        <dbReference type="ARBA" id="ARBA00022516"/>
    </source>
</evidence>
<dbReference type="EMBL" id="CAUYUE010000004">
    <property type="protein sequence ID" value="CAK0761570.1"/>
    <property type="molecule type" value="Genomic_DNA"/>
</dbReference>
<comment type="subcellular location">
    <subcellularLocation>
        <location evidence="2">Membrane</location>
        <topology evidence="2">Multi-pass membrane protein</topology>
    </subcellularLocation>
</comment>
<dbReference type="GO" id="GO:0016020">
    <property type="term" value="C:membrane"/>
    <property type="evidence" value="ECO:0007669"/>
    <property type="project" value="UniProtKB-SubCell"/>
</dbReference>
<evidence type="ECO:0000256" key="3">
    <source>
        <dbReference type="ARBA" id="ARBA00010441"/>
    </source>
</evidence>
<comment type="cofactor">
    <cofactor evidence="1">
        <name>Mn(2+)</name>
        <dbReference type="ChEBI" id="CHEBI:29035"/>
    </cofactor>
</comment>
<proteinExistence type="inferred from homology"/>
<evidence type="ECO:0000256" key="12">
    <source>
        <dbReference type="RuleBase" id="RU003750"/>
    </source>
</evidence>
<keyword evidence="6 14" id="KW-0812">Transmembrane</keyword>
<dbReference type="GO" id="GO:0045995">
    <property type="term" value="P:regulation of embryonic development"/>
    <property type="evidence" value="ECO:0007669"/>
    <property type="project" value="UniProtKB-ARBA"/>
</dbReference>
<reference evidence="15 16" key="1">
    <citation type="submission" date="2023-10" db="EMBL/GenBank/DDBJ databases">
        <authorList>
            <person name="Maclean D."/>
            <person name="Macfadyen A."/>
        </authorList>
    </citation>
    <scope>NUCLEOTIDE SEQUENCE [LARGE SCALE GENOMIC DNA]</scope>
</reference>
<keyword evidence="9 14" id="KW-0472">Membrane</keyword>
<evidence type="ECO:0000256" key="5">
    <source>
        <dbReference type="ARBA" id="ARBA00022679"/>
    </source>
</evidence>
<organism evidence="15 16">
    <name type="scientific">Coccomyxa viridis</name>
    <dbReference type="NCBI Taxonomy" id="1274662"/>
    <lineage>
        <taxon>Eukaryota</taxon>
        <taxon>Viridiplantae</taxon>
        <taxon>Chlorophyta</taxon>
        <taxon>core chlorophytes</taxon>
        <taxon>Trebouxiophyceae</taxon>
        <taxon>Trebouxiophyceae incertae sedis</taxon>
        <taxon>Coccomyxaceae</taxon>
        <taxon>Coccomyxa</taxon>
    </lineage>
</organism>
<feature type="compositionally biased region" description="Basic and acidic residues" evidence="13">
    <location>
        <begin position="1"/>
        <end position="10"/>
    </location>
</feature>
<evidence type="ECO:0000256" key="9">
    <source>
        <dbReference type="ARBA" id="ARBA00023136"/>
    </source>
</evidence>
<keyword evidence="16" id="KW-1185">Reference proteome</keyword>
<gene>
    <name evidence="15" type="ORF">CVIRNUC_002873</name>
</gene>
<sequence>MLAGKAEYRPRSQVQSLTEQTVNRRHVLHSPRRRRTTAQIERSSCFGVVAKASFGFQGVGMQRHPSSLCCSADDAVAASTSDTSQALTLPTYLTLGRIAAIPLVMAVWYSQPGHAAHACCGIFILAALTDFLDGYLARRMKLISAFGAFLDPVADKLMVAAVLILLSSQPLPCGPLQGNAWAVPLLSTVIIGREIAMSALRELAATLGGNAYKSVAVSSWGKWKTATQMVSITLLLYTAGGGGGTLHGVCAAVGLPLLVIAAGLTLLSLADYLRGIWKYL</sequence>
<evidence type="ECO:0000256" key="14">
    <source>
        <dbReference type="SAM" id="Phobius"/>
    </source>
</evidence>
<keyword evidence="4" id="KW-0444">Lipid biosynthesis</keyword>
<evidence type="ECO:0000313" key="15">
    <source>
        <dbReference type="EMBL" id="CAK0761570.1"/>
    </source>
</evidence>
<evidence type="ECO:0000256" key="6">
    <source>
        <dbReference type="ARBA" id="ARBA00022692"/>
    </source>
</evidence>